<proteinExistence type="inferred from homology"/>
<evidence type="ECO:0000256" key="4">
    <source>
        <dbReference type="ARBA" id="ARBA00023180"/>
    </source>
</evidence>
<dbReference type="Gramene" id="ONK71641">
    <property type="protein sequence ID" value="ONK71641"/>
    <property type="gene ID" value="A4U43_C04F10820"/>
</dbReference>
<accession>A0A5P1F4R1</accession>
<evidence type="ECO:0000256" key="2">
    <source>
        <dbReference type="ARBA" id="ARBA00022729"/>
    </source>
</evidence>
<protein>
    <recommendedName>
        <fullName evidence="6">Bifunctional inhibitor/plant lipid transfer protein/seed storage helical domain-containing protein</fullName>
    </recommendedName>
</protein>
<comment type="similarity">
    <text evidence="1">Belongs to the plant LTP family.</text>
</comment>
<gene>
    <name evidence="7" type="ORF">A4U43_C04F10820</name>
</gene>
<evidence type="ECO:0000256" key="5">
    <source>
        <dbReference type="SAM" id="SignalP"/>
    </source>
</evidence>
<evidence type="ECO:0000256" key="3">
    <source>
        <dbReference type="ARBA" id="ARBA00023157"/>
    </source>
</evidence>
<feature type="signal peptide" evidence="5">
    <location>
        <begin position="1"/>
        <end position="25"/>
    </location>
</feature>
<feature type="domain" description="Bifunctional inhibitor/plant lipid transfer protein/seed storage helical" evidence="6">
    <location>
        <begin position="17"/>
        <end position="96"/>
    </location>
</feature>
<dbReference type="InterPro" id="IPR016140">
    <property type="entry name" value="Bifunc_inhib/LTP/seed_store"/>
</dbReference>
<dbReference type="CDD" id="cd00010">
    <property type="entry name" value="AAI_LTSS"/>
    <property type="match status" value="1"/>
</dbReference>
<evidence type="ECO:0000259" key="6">
    <source>
        <dbReference type="Pfam" id="PF14368"/>
    </source>
</evidence>
<reference evidence="8" key="1">
    <citation type="journal article" date="2017" name="Nat. Commun.">
        <title>The asparagus genome sheds light on the origin and evolution of a young Y chromosome.</title>
        <authorList>
            <person name="Harkess A."/>
            <person name="Zhou J."/>
            <person name="Xu C."/>
            <person name="Bowers J.E."/>
            <person name="Van der Hulst R."/>
            <person name="Ayyampalayam S."/>
            <person name="Mercati F."/>
            <person name="Riccardi P."/>
            <person name="McKain M.R."/>
            <person name="Kakrana A."/>
            <person name="Tang H."/>
            <person name="Ray J."/>
            <person name="Groenendijk J."/>
            <person name="Arikit S."/>
            <person name="Mathioni S.M."/>
            <person name="Nakano M."/>
            <person name="Shan H."/>
            <person name="Telgmann-Rauber A."/>
            <person name="Kanno A."/>
            <person name="Yue Z."/>
            <person name="Chen H."/>
            <person name="Li W."/>
            <person name="Chen Y."/>
            <person name="Xu X."/>
            <person name="Zhang Y."/>
            <person name="Luo S."/>
            <person name="Chen H."/>
            <person name="Gao J."/>
            <person name="Mao Z."/>
            <person name="Pires J.C."/>
            <person name="Luo M."/>
            <person name="Kudrna D."/>
            <person name="Wing R.A."/>
            <person name="Meyers B.C."/>
            <person name="Yi K."/>
            <person name="Kong H."/>
            <person name="Lavrijsen P."/>
            <person name="Sunseri F."/>
            <person name="Falavigna A."/>
            <person name="Ye Y."/>
            <person name="Leebens-Mack J.H."/>
            <person name="Chen G."/>
        </authorList>
    </citation>
    <scope>NUCLEOTIDE SEQUENCE [LARGE SCALE GENOMIC DNA]</scope>
    <source>
        <strain evidence="8">cv. DH0086</strain>
    </source>
</reference>
<evidence type="ECO:0000313" key="8">
    <source>
        <dbReference type="Proteomes" id="UP000243459"/>
    </source>
</evidence>
<evidence type="ECO:0000313" key="7">
    <source>
        <dbReference type="EMBL" id="ONK71641.1"/>
    </source>
</evidence>
<keyword evidence="2 5" id="KW-0732">Signal</keyword>
<sequence length="157" mass="16818">MALSLQKNTMAMVMLIALLLVSGSAQKIPECVTKLVPCAAYLNSTQPPESCCKPLKDELTNDLPCLCSIFKDEKFLKSFNIDLNSVLQLPKNCGVLSFSINSSCSISPAGAPAAPPVSSHFPPPAAPPAKLYFLSTIKSSKVQFKNVLLDSIYSINP</sequence>
<dbReference type="Gene3D" id="1.10.110.10">
    <property type="entry name" value="Plant lipid-transfer and hydrophobic proteins"/>
    <property type="match status" value="1"/>
</dbReference>
<dbReference type="AlphaFoldDB" id="A0A5P1F4R1"/>
<name>A0A5P1F4R1_ASPOF</name>
<evidence type="ECO:0000256" key="1">
    <source>
        <dbReference type="ARBA" id="ARBA00009748"/>
    </source>
</evidence>
<dbReference type="InterPro" id="IPR043325">
    <property type="entry name" value="LTSS"/>
</dbReference>
<dbReference type="InterPro" id="IPR036312">
    <property type="entry name" value="Bifun_inhib/LTP/seed_sf"/>
</dbReference>
<feature type="chain" id="PRO_5024395478" description="Bifunctional inhibitor/plant lipid transfer protein/seed storage helical domain-containing protein" evidence="5">
    <location>
        <begin position="26"/>
        <end position="157"/>
    </location>
</feature>
<keyword evidence="3" id="KW-1015">Disulfide bond</keyword>
<keyword evidence="4" id="KW-0325">Glycoprotein</keyword>
<keyword evidence="8" id="KW-1185">Reference proteome</keyword>
<dbReference type="Proteomes" id="UP000243459">
    <property type="component" value="Chromosome 4"/>
</dbReference>
<organism evidence="7 8">
    <name type="scientific">Asparagus officinalis</name>
    <name type="common">Garden asparagus</name>
    <dbReference type="NCBI Taxonomy" id="4686"/>
    <lineage>
        <taxon>Eukaryota</taxon>
        <taxon>Viridiplantae</taxon>
        <taxon>Streptophyta</taxon>
        <taxon>Embryophyta</taxon>
        <taxon>Tracheophyta</taxon>
        <taxon>Spermatophyta</taxon>
        <taxon>Magnoliopsida</taxon>
        <taxon>Liliopsida</taxon>
        <taxon>Asparagales</taxon>
        <taxon>Asparagaceae</taxon>
        <taxon>Asparagoideae</taxon>
        <taxon>Asparagus</taxon>
    </lineage>
</organism>
<dbReference type="Pfam" id="PF14368">
    <property type="entry name" value="LTP_2"/>
    <property type="match status" value="1"/>
</dbReference>
<dbReference type="OMA" id="FHINITQ"/>
<dbReference type="PANTHER" id="PTHR33044">
    <property type="entry name" value="BIFUNCTIONAL INHIBITOR/LIPID-TRANSFER PROTEIN/SEED STORAGE 2S ALBUMIN SUPERFAMILY PROTEIN-RELATED"/>
    <property type="match status" value="1"/>
</dbReference>
<dbReference type="EMBL" id="CM007384">
    <property type="protein sequence ID" value="ONK71641.1"/>
    <property type="molecule type" value="Genomic_DNA"/>
</dbReference>
<dbReference type="SUPFAM" id="SSF47699">
    <property type="entry name" value="Bifunctional inhibitor/lipid-transfer protein/seed storage 2S albumin"/>
    <property type="match status" value="1"/>
</dbReference>